<dbReference type="Proteomes" id="UP000829447">
    <property type="component" value="Linkage Group LG11"/>
</dbReference>
<evidence type="ECO:0000313" key="2">
    <source>
        <dbReference type="Proteomes" id="UP000829447"/>
    </source>
</evidence>
<name>A0ACC5WWM5_PANGG</name>
<accession>A0ACC5WWM5</accession>
<dbReference type="EMBL" id="CM040464">
    <property type="protein sequence ID" value="MCI4383477.1"/>
    <property type="molecule type" value="Genomic_DNA"/>
</dbReference>
<organism evidence="1 2">
    <name type="scientific">Pangasianodon gigas</name>
    <name type="common">Mekong giant catfish</name>
    <name type="synonym">Pangasius gigas</name>
    <dbReference type="NCBI Taxonomy" id="30993"/>
    <lineage>
        <taxon>Eukaryota</taxon>
        <taxon>Metazoa</taxon>
        <taxon>Chordata</taxon>
        <taxon>Craniata</taxon>
        <taxon>Vertebrata</taxon>
        <taxon>Euteleostomi</taxon>
        <taxon>Actinopterygii</taxon>
        <taxon>Neopterygii</taxon>
        <taxon>Teleostei</taxon>
        <taxon>Ostariophysi</taxon>
        <taxon>Siluriformes</taxon>
        <taxon>Pangasiidae</taxon>
        <taxon>Pangasianodon</taxon>
    </lineage>
</organism>
<gene>
    <name evidence="1" type="ORF">PGIGA_G00026920</name>
</gene>
<evidence type="ECO:0000313" key="1">
    <source>
        <dbReference type="EMBL" id="MCI4383477.1"/>
    </source>
</evidence>
<comment type="caution">
    <text evidence="1">The sequence shown here is derived from an EMBL/GenBank/DDBJ whole genome shotgun (WGS) entry which is preliminary data.</text>
</comment>
<reference evidence="1 2" key="1">
    <citation type="journal article" date="2022" name="bioRxiv">
        <title>An ancient truncated duplication of the anti-Mullerian hormone receptor type 2 gene is a potential conserved master sex determinant in the Pangasiidae catfish family.</title>
        <authorList>
            <person name="Wen M."/>
            <person name="Pan Q."/>
            <person name="Jouanno E."/>
            <person name="Montfort J."/>
            <person name="Zahm M."/>
            <person name="Cabau C."/>
            <person name="Klopp C."/>
            <person name="Iampietro C."/>
            <person name="Roques C."/>
            <person name="Bouchez O."/>
            <person name="Castinel A."/>
            <person name="Donnadieu C."/>
            <person name="Parrinello H."/>
            <person name="Poncet C."/>
            <person name="Belmonte E."/>
            <person name="Gautier V."/>
            <person name="Avarre J.-C."/>
            <person name="Dugue R."/>
            <person name="Gustiano R."/>
            <person name="Ha T.T.T."/>
            <person name="Campet M."/>
            <person name="Sriphairoj K."/>
            <person name="Ribolli J."/>
            <person name="de Almeida F.L."/>
            <person name="Desvignes T."/>
            <person name="Postlethwait J.H."/>
            <person name="Bucao C.F."/>
            <person name="Robinson-Rechavi M."/>
            <person name="Bobe J."/>
            <person name="Herpin A."/>
            <person name="Guiguen Y."/>
        </authorList>
    </citation>
    <scope>NUCLEOTIDE SEQUENCE [LARGE SCALE GENOMIC DNA]</scope>
    <source>
        <strain evidence="1">YG-Dec2019</strain>
    </source>
</reference>
<protein>
    <submittedName>
        <fullName evidence="1">Uncharacterized protein</fullName>
    </submittedName>
</protein>
<proteinExistence type="predicted"/>
<sequence length="58" mass="6838">MMEWLSSQSLCRTKSTVLPMSWMLVKCPSCPVKWRKNSQPFARGSTHWEFLKLFCSLK</sequence>
<keyword evidence="2" id="KW-1185">Reference proteome</keyword>